<dbReference type="InterPro" id="IPR036390">
    <property type="entry name" value="WH_DNA-bd_sf"/>
</dbReference>
<dbReference type="Pfam" id="PF03466">
    <property type="entry name" value="LysR_substrate"/>
    <property type="match status" value="1"/>
</dbReference>
<proteinExistence type="inferred from homology"/>
<comment type="caution">
    <text evidence="6">The sequence shown here is derived from an EMBL/GenBank/DDBJ whole genome shotgun (WGS) entry which is preliminary data.</text>
</comment>
<protein>
    <submittedName>
        <fullName evidence="6">LysR family transcriptional regulator</fullName>
    </submittedName>
</protein>
<dbReference type="EMBL" id="JBBUTF010000006">
    <property type="protein sequence ID" value="MEK8025976.1"/>
    <property type="molecule type" value="Genomic_DNA"/>
</dbReference>
<dbReference type="SUPFAM" id="SSF53850">
    <property type="entry name" value="Periplasmic binding protein-like II"/>
    <property type="match status" value="1"/>
</dbReference>
<evidence type="ECO:0000256" key="4">
    <source>
        <dbReference type="ARBA" id="ARBA00023163"/>
    </source>
</evidence>
<dbReference type="RefSeq" id="WP_341373760.1">
    <property type="nucleotide sequence ID" value="NZ_JBBUTF010000006.1"/>
</dbReference>
<dbReference type="Pfam" id="PF00126">
    <property type="entry name" value="HTH_1"/>
    <property type="match status" value="1"/>
</dbReference>
<dbReference type="InterPro" id="IPR036388">
    <property type="entry name" value="WH-like_DNA-bd_sf"/>
</dbReference>
<evidence type="ECO:0000256" key="2">
    <source>
        <dbReference type="ARBA" id="ARBA00023015"/>
    </source>
</evidence>
<keyword evidence="7" id="KW-1185">Reference proteome</keyword>
<dbReference type="CDD" id="cd05466">
    <property type="entry name" value="PBP2_LTTR_substrate"/>
    <property type="match status" value="1"/>
</dbReference>
<organism evidence="6 7">
    <name type="scientific">Pseudaquabacterium rugosum</name>
    <dbReference type="NCBI Taxonomy" id="2984194"/>
    <lineage>
        <taxon>Bacteria</taxon>
        <taxon>Pseudomonadati</taxon>
        <taxon>Pseudomonadota</taxon>
        <taxon>Betaproteobacteria</taxon>
        <taxon>Burkholderiales</taxon>
        <taxon>Sphaerotilaceae</taxon>
        <taxon>Pseudaquabacterium</taxon>
    </lineage>
</organism>
<dbReference type="InterPro" id="IPR005119">
    <property type="entry name" value="LysR_subst-bd"/>
</dbReference>
<accession>A0ABU9B7X1</accession>
<keyword evidence="4" id="KW-0804">Transcription</keyword>
<dbReference type="Proteomes" id="UP001368500">
    <property type="component" value="Unassembled WGS sequence"/>
</dbReference>
<keyword evidence="3" id="KW-0238">DNA-binding</keyword>
<gene>
    <name evidence="6" type="ORF">AACH11_08375</name>
</gene>
<dbReference type="PANTHER" id="PTHR30126">
    <property type="entry name" value="HTH-TYPE TRANSCRIPTIONAL REGULATOR"/>
    <property type="match status" value="1"/>
</dbReference>
<dbReference type="PANTHER" id="PTHR30126:SF40">
    <property type="entry name" value="HTH-TYPE TRANSCRIPTIONAL REGULATOR GLTR"/>
    <property type="match status" value="1"/>
</dbReference>
<evidence type="ECO:0000313" key="6">
    <source>
        <dbReference type="EMBL" id="MEK8025976.1"/>
    </source>
</evidence>
<dbReference type="PRINTS" id="PR00039">
    <property type="entry name" value="HTHLYSR"/>
</dbReference>
<comment type="similarity">
    <text evidence="1">Belongs to the LysR transcriptional regulatory family.</text>
</comment>
<evidence type="ECO:0000259" key="5">
    <source>
        <dbReference type="PROSITE" id="PS50931"/>
    </source>
</evidence>
<evidence type="ECO:0000256" key="1">
    <source>
        <dbReference type="ARBA" id="ARBA00009437"/>
    </source>
</evidence>
<dbReference type="Gene3D" id="3.40.190.10">
    <property type="entry name" value="Periplasmic binding protein-like II"/>
    <property type="match status" value="2"/>
</dbReference>
<evidence type="ECO:0000313" key="7">
    <source>
        <dbReference type="Proteomes" id="UP001368500"/>
    </source>
</evidence>
<keyword evidence="2" id="KW-0805">Transcription regulation</keyword>
<dbReference type="PROSITE" id="PS50931">
    <property type="entry name" value="HTH_LYSR"/>
    <property type="match status" value="1"/>
</dbReference>
<dbReference type="SUPFAM" id="SSF46785">
    <property type="entry name" value="Winged helix' DNA-binding domain"/>
    <property type="match status" value="1"/>
</dbReference>
<feature type="domain" description="HTH lysR-type" evidence="5">
    <location>
        <begin position="10"/>
        <end position="67"/>
    </location>
</feature>
<sequence length="338" mass="37010">MSDEATSQYPDWSLLSAWVAVVESESVSQAAHRLGLSQAAVSMRVKLLETKLDTVLLDRGTRPAKVTLAGQRLYETTTELLRNADELLETVRGISRARRSVVRIGCVDSLAATVGPVLYRALSSTTQQVRLWSGLTPSLVTQFGNRQLDVIVTTATAVDQTGVSHLPLFSEQYLLAVPANFDVSPASSLSDLGGRLPLIRYSARSSIGEQVDRFLTQHGDHLERTCEFDTTDPMLSLVAAGIGFAITTPMCVWQSRHFVPQLRLLPLDVLRSRGRPYGHFGRTFFLSCREGELGRVPKEIEGLLRVAMAGPVSAEMVATLGIPRDMLWTHEGPRDPAA</sequence>
<dbReference type="Gene3D" id="1.10.10.10">
    <property type="entry name" value="Winged helix-like DNA-binding domain superfamily/Winged helix DNA-binding domain"/>
    <property type="match status" value="1"/>
</dbReference>
<name>A0ABU9B7X1_9BURK</name>
<dbReference type="InterPro" id="IPR000847">
    <property type="entry name" value="LysR_HTH_N"/>
</dbReference>
<evidence type="ECO:0000256" key="3">
    <source>
        <dbReference type="ARBA" id="ARBA00023125"/>
    </source>
</evidence>
<reference evidence="6 7" key="1">
    <citation type="submission" date="2024-04" db="EMBL/GenBank/DDBJ databases">
        <title>Novel species of the genus Ideonella isolated from streams.</title>
        <authorList>
            <person name="Lu H."/>
        </authorList>
    </citation>
    <scope>NUCLEOTIDE SEQUENCE [LARGE SCALE GENOMIC DNA]</scope>
    <source>
        <strain evidence="6 7">BYS139W</strain>
    </source>
</reference>